<dbReference type="AlphaFoldDB" id="A0A8D1HIP8"/>
<dbReference type="Ensembl" id="ENSSSCT00065097202.1">
    <property type="protein sequence ID" value="ENSSSCP00065042587.1"/>
    <property type="gene ID" value="ENSSSCG00065070735.1"/>
</dbReference>
<dbReference type="Proteomes" id="UP000694728">
    <property type="component" value="Unplaced"/>
</dbReference>
<keyword evidence="1" id="KW-0808">Transferase</keyword>
<evidence type="ECO:0000256" key="2">
    <source>
        <dbReference type="SAM" id="MobiDB-lite"/>
    </source>
</evidence>
<dbReference type="Ensembl" id="ENSSSCT00045022827.1">
    <property type="protein sequence ID" value="ENSSSCP00045015750.1"/>
    <property type="gene ID" value="ENSSSCG00045013367.1"/>
</dbReference>
<dbReference type="SUPFAM" id="SSF48371">
    <property type="entry name" value="ARM repeat"/>
    <property type="match status" value="1"/>
</dbReference>
<reference evidence="5" key="1">
    <citation type="submission" date="2025-05" db="UniProtKB">
        <authorList>
            <consortium name="Ensembl"/>
        </authorList>
    </citation>
    <scope>IDENTIFICATION</scope>
</reference>
<feature type="domain" description="DUF908" evidence="3">
    <location>
        <begin position="91"/>
        <end position="367"/>
    </location>
</feature>
<evidence type="ECO:0000313" key="6">
    <source>
        <dbReference type="Proteomes" id="UP000694728"/>
    </source>
</evidence>
<dbReference type="Ensembl" id="ENSSSCT00055030091.1">
    <property type="protein sequence ID" value="ENSSSCP00055023973.1"/>
    <property type="gene ID" value="ENSSSCG00055015168.1"/>
</dbReference>
<organism evidence="5 6">
    <name type="scientific">Sus scrofa</name>
    <name type="common">Pig</name>
    <dbReference type="NCBI Taxonomy" id="9823"/>
    <lineage>
        <taxon>Eukaryota</taxon>
        <taxon>Metazoa</taxon>
        <taxon>Chordata</taxon>
        <taxon>Craniata</taxon>
        <taxon>Vertebrata</taxon>
        <taxon>Euteleostomi</taxon>
        <taxon>Mammalia</taxon>
        <taxon>Eutheria</taxon>
        <taxon>Laurasiatheria</taxon>
        <taxon>Artiodactyla</taxon>
        <taxon>Suina</taxon>
        <taxon>Suidae</taxon>
        <taxon>Sus</taxon>
    </lineage>
</organism>
<dbReference type="GO" id="GO:0016740">
    <property type="term" value="F:transferase activity"/>
    <property type="evidence" value="ECO:0007669"/>
    <property type="project" value="UniProtKB-KW"/>
</dbReference>
<dbReference type="InterPro" id="IPR010309">
    <property type="entry name" value="E3_Ub_ligase_DUF908"/>
</dbReference>
<evidence type="ECO:0000313" key="5">
    <source>
        <dbReference type="Ensembl" id="ENSSSCP00045015750.1"/>
    </source>
</evidence>
<dbReference type="Proteomes" id="UP000694571">
    <property type="component" value="Unplaced"/>
</dbReference>
<feature type="region of interest" description="Disordered" evidence="2">
    <location>
        <begin position="523"/>
        <end position="542"/>
    </location>
</feature>
<dbReference type="PANTHER" id="PTHR11254">
    <property type="entry name" value="HECT DOMAIN UBIQUITIN-PROTEIN LIGASE"/>
    <property type="match status" value="1"/>
</dbReference>
<dbReference type="Pfam" id="PF06012">
    <property type="entry name" value="DUF908"/>
    <property type="match status" value="1"/>
</dbReference>
<dbReference type="Ensembl" id="ENSSSCT00050056760.1">
    <property type="protein sequence ID" value="ENSSSCP00050024194.1"/>
    <property type="gene ID" value="ENSSSCG00050041811.1"/>
</dbReference>
<feature type="domain" description="DUF913" evidence="4">
    <location>
        <begin position="430"/>
        <end position="884"/>
    </location>
</feature>
<dbReference type="Proteomes" id="UP000694725">
    <property type="component" value="Unplaced"/>
</dbReference>
<proteinExistence type="predicted"/>
<feature type="region of interest" description="Disordered" evidence="2">
    <location>
        <begin position="776"/>
        <end position="828"/>
    </location>
</feature>
<feature type="compositionally biased region" description="Polar residues" evidence="2">
    <location>
        <begin position="807"/>
        <end position="826"/>
    </location>
</feature>
<dbReference type="InterPro" id="IPR050409">
    <property type="entry name" value="E3_ubiq-protein_ligase"/>
</dbReference>
<accession>A0A8D1HIP8</accession>
<dbReference type="Proteomes" id="UP000694724">
    <property type="component" value="Unplaced"/>
</dbReference>
<evidence type="ECO:0000259" key="4">
    <source>
        <dbReference type="Pfam" id="PF06025"/>
    </source>
</evidence>
<feature type="compositionally biased region" description="Low complexity" evidence="2">
    <location>
        <begin position="523"/>
        <end position="532"/>
    </location>
</feature>
<dbReference type="Proteomes" id="UP000694723">
    <property type="component" value="Unplaced"/>
</dbReference>
<evidence type="ECO:0000259" key="3">
    <source>
        <dbReference type="Pfam" id="PF06012"/>
    </source>
</evidence>
<dbReference type="Pfam" id="PF06025">
    <property type="entry name" value="DUF913"/>
    <property type="match status" value="1"/>
</dbReference>
<name>A0A8D1HIP8_PIG</name>
<evidence type="ECO:0000256" key="1">
    <source>
        <dbReference type="ARBA" id="ARBA00022679"/>
    </source>
</evidence>
<sequence length="950" mass="106178">MKVDRTKLKKTPTEAPADCRALIDKLKVCNDEQLLLELQQIKTWNIGKCELYHWVDLLDRFDGILADAGQTVENMSWMLVCDRPEREQLKMLLLAVLNFTALLIEYSFSRHLYSSIEHLTTLLASSDMQVVLAVLNLLYVFSKRSNYITRLGSDKRTPLLTRLQHLAESWGGKENGFGLAECCRDLHMMKYPPSATTLHFEFYADPGAEVKIEKRTTSNTLHYIHIEQLDKISESPSEIMESLTKMYSIPKDKQMLLFTHIRLAHGFSNHRKRLQAVQARLHAISILVYSNALQESANSILYNGLIEELVDVLQITDKQLMEIKAASLRTLTSIVHLERTPKLSSIIDCTGTASYHGFLPVLVRNCIQAMIDPSMDPYPHQFATALFSFLYHLASYDAGGEALVSCGMMEALLKVIKFLGDEQDQITFVTRAVRVVDLITNLDMAAFQSHSGLSIFIYRLEHEVDLCRKECPFVIKPKIQRPSTTQEGEEMETDVDVADVTMESSPGSSISMEHRLDVELRASSSSSTSISSGPGPRPGLGKCLSQHSEIPLRIPASVYNPLSPLPGVQCIPQRAALLKSMLNFLKKAIQDPAFSDGIRHVMDGSLPTSLKHIISNAEYYGPSLFLLATEVVTVFVFQEPSLLSSLQDNGLTDVMLHALLIKDVPATREVLGSLPNVFSALCLNARGLQSFVQCQPFERLFKVLLSPDYLPAMRRRRSSDPLGDTASNLGSAVDELMRHQPTLKTDATTAIIKLLEEICNLGRDPKYICQKPSIQKADGTATAPPPRSNHAAEEASSEDEEEEEVQAMQSFNSTQQNETEPNQQVVGTEERIPIPLMDYILNVMKFVESILSNNTTDDHCQEFVNQKGLLPLVTILGLPNLPIDFPTSAACQAVAGVCKSILVRSIWPNVFISFRNQFCNTSICVFIPLELKHNEEICDYVLQVNFVANK</sequence>
<protein>
    <recommendedName>
        <fullName evidence="7">HECT, UBA and WWE domain containing E3 ubiquitin protein ligase 1</fullName>
    </recommendedName>
</protein>
<feature type="compositionally biased region" description="Acidic residues" evidence="2">
    <location>
        <begin position="795"/>
        <end position="805"/>
    </location>
</feature>
<evidence type="ECO:0008006" key="7">
    <source>
        <dbReference type="Google" id="ProtNLM"/>
    </source>
</evidence>
<dbReference type="PANTHER" id="PTHR11254:SF67">
    <property type="entry name" value="E3 UBIQUITIN-PROTEIN LIGASE HUWE1"/>
    <property type="match status" value="1"/>
</dbReference>
<dbReference type="InterPro" id="IPR016024">
    <property type="entry name" value="ARM-type_fold"/>
</dbReference>
<dbReference type="Ensembl" id="ENSSSCT00060058619.1">
    <property type="protein sequence ID" value="ENSSSCP00060025103.1"/>
    <property type="gene ID" value="ENSSSCG00060043220.1"/>
</dbReference>
<dbReference type="InterPro" id="IPR010314">
    <property type="entry name" value="E3_Ub_ligase_DUF913"/>
</dbReference>